<gene>
    <name evidence="2" type="ORF">HX845_15395</name>
</gene>
<reference evidence="2 3" key="1">
    <citation type="submission" date="2020-04" db="EMBL/GenBank/DDBJ databases">
        <title>Molecular characterization of pseudomonads from Agaricus bisporus reveal novel blotch 2 pathogens in Western Europe.</title>
        <authorList>
            <person name="Taparia T."/>
            <person name="Krijger M."/>
            <person name="Haynes E."/>
            <person name="Elpinstone J.G."/>
            <person name="Noble R."/>
            <person name="Van Der Wolf J."/>
        </authorList>
    </citation>
    <scope>NUCLEOTIDE SEQUENCE [LARGE SCALE GENOMIC DNA]</scope>
    <source>
        <strain evidence="2 3">IPO3738</strain>
    </source>
</reference>
<organism evidence="2 3">
    <name type="scientific">Pseudomonas gingeri</name>
    <dbReference type="NCBI Taxonomy" id="117681"/>
    <lineage>
        <taxon>Bacteria</taxon>
        <taxon>Pseudomonadati</taxon>
        <taxon>Pseudomonadota</taxon>
        <taxon>Gammaproteobacteria</taxon>
        <taxon>Pseudomonadales</taxon>
        <taxon>Pseudomonadaceae</taxon>
        <taxon>Pseudomonas</taxon>
    </lineage>
</organism>
<accession>A0A7Y7XZ77</accession>
<name>A0A7Y7XZ77_9PSED</name>
<evidence type="ECO:0000313" key="3">
    <source>
        <dbReference type="Proteomes" id="UP000517547"/>
    </source>
</evidence>
<dbReference type="PANTHER" id="PTHR42923">
    <property type="entry name" value="PROTOPORPHYRINOGEN OXIDASE"/>
    <property type="match status" value="1"/>
</dbReference>
<evidence type="ECO:0000259" key="1">
    <source>
        <dbReference type="Pfam" id="PF01593"/>
    </source>
</evidence>
<feature type="domain" description="Amine oxidase" evidence="1">
    <location>
        <begin position="68"/>
        <end position="565"/>
    </location>
</feature>
<proteinExistence type="predicted"/>
<dbReference type="AlphaFoldDB" id="A0A7Y7XZ77"/>
<dbReference type="SUPFAM" id="SSF51905">
    <property type="entry name" value="FAD/NAD(P)-binding domain"/>
    <property type="match status" value="1"/>
</dbReference>
<dbReference type="Proteomes" id="UP000517547">
    <property type="component" value="Unassembled WGS sequence"/>
</dbReference>
<sequence>MSIKKGSNKRNKPLSRKVKANAVNGRGVSRRRFIQSGLTVAAALSLSGIPYMAKAVTGKTVAILGGGVAGLTAAHELIERGYQVTVYERRALGGKARSIPVPATGTNGRLDLPGEHGFRFYPNFYHNLPDTLRRIPYSGNAHGAWNNLVALQAFLIALTGRPDFYVDTTTVLLFPGTPAGIPLALTSLVNLLSAGLQIPPLELAFFVQKLHVFITSGDLRRLGQWEKMSWWEYTQAASKSAAYQQLLGRIIIGFVAARPEIASARTIGQAVEGFFYSYAKRDVDNPFAGILRVMNRPTNEAWITPWAQYLTASGVTFSVGTQVTALNFSNGRITSAQATDANNAGMTINADYFVLAVPAERAVPLMTPAMLAADPQLGRIANLQTRWMNGIQFFLTAATDIPLMECIDSPWAIGGGTQAQLWPAGFSTTYGDGNVKDVLSIIIAEWTVPGIVYNKPANQCTPQEIVNEVLAQIRAGLDNGASLLPDSLIHSWFLDPGLSNVGTGNVHNDDPLLVNTPDSWSNRPDTSTQIGNLFLAGDYIRATGFDLACMETANESGRRAANAVLAASNSSAAPATIVTRYKEPLLALDQSLDDTLYRLGLPNQYDLISPYRPGSS</sequence>
<dbReference type="PANTHER" id="PTHR42923:SF46">
    <property type="entry name" value="AMINE OXIDASE"/>
    <property type="match status" value="1"/>
</dbReference>
<dbReference type="InterPro" id="IPR002937">
    <property type="entry name" value="Amino_oxidase"/>
</dbReference>
<dbReference type="Gene3D" id="3.50.50.60">
    <property type="entry name" value="FAD/NAD(P)-binding domain"/>
    <property type="match status" value="1"/>
</dbReference>
<dbReference type="InterPro" id="IPR036188">
    <property type="entry name" value="FAD/NAD-bd_sf"/>
</dbReference>
<dbReference type="EMBL" id="JACAQE010000005">
    <property type="protein sequence ID" value="NWC15048.1"/>
    <property type="molecule type" value="Genomic_DNA"/>
</dbReference>
<dbReference type="InterPro" id="IPR006311">
    <property type="entry name" value="TAT_signal"/>
</dbReference>
<comment type="caution">
    <text evidence="2">The sequence shown here is derived from an EMBL/GenBank/DDBJ whole genome shotgun (WGS) entry which is preliminary data.</text>
</comment>
<protein>
    <submittedName>
        <fullName evidence="2">FAD-dependent oxidoreductase</fullName>
    </submittedName>
</protein>
<dbReference type="RefSeq" id="WP_083875252.1">
    <property type="nucleotide sequence ID" value="NZ_JACAQE010000005.1"/>
</dbReference>
<dbReference type="GO" id="GO:0016491">
    <property type="term" value="F:oxidoreductase activity"/>
    <property type="evidence" value="ECO:0007669"/>
    <property type="project" value="InterPro"/>
</dbReference>
<dbReference type="PROSITE" id="PS51318">
    <property type="entry name" value="TAT"/>
    <property type="match status" value="1"/>
</dbReference>
<evidence type="ECO:0000313" key="2">
    <source>
        <dbReference type="EMBL" id="NWC15048.1"/>
    </source>
</evidence>
<dbReference type="InterPro" id="IPR050464">
    <property type="entry name" value="Zeta_carotene_desat/Oxidored"/>
</dbReference>
<dbReference type="Pfam" id="PF01593">
    <property type="entry name" value="Amino_oxidase"/>
    <property type="match status" value="1"/>
</dbReference>